<gene>
    <name evidence="1" type="ORF">M0R45_008031</name>
</gene>
<keyword evidence="2" id="KW-1185">Reference proteome</keyword>
<name>A0AAW1Y3R4_RUBAR</name>
<dbReference type="AlphaFoldDB" id="A0AAW1Y3R4"/>
<proteinExistence type="predicted"/>
<evidence type="ECO:0000313" key="1">
    <source>
        <dbReference type="EMBL" id="KAK9942362.1"/>
    </source>
</evidence>
<organism evidence="1 2">
    <name type="scientific">Rubus argutus</name>
    <name type="common">Southern blackberry</name>
    <dbReference type="NCBI Taxonomy" id="59490"/>
    <lineage>
        <taxon>Eukaryota</taxon>
        <taxon>Viridiplantae</taxon>
        <taxon>Streptophyta</taxon>
        <taxon>Embryophyta</taxon>
        <taxon>Tracheophyta</taxon>
        <taxon>Spermatophyta</taxon>
        <taxon>Magnoliopsida</taxon>
        <taxon>eudicotyledons</taxon>
        <taxon>Gunneridae</taxon>
        <taxon>Pentapetalae</taxon>
        <taxon>rosids</taxon>
        <taxon>fabids</taxon>
        <taxon>Rosales</taxon>
        <taxon>Rosaceae</taxon>
        <taxon>Rosoideae</taxon>
        <taxon>Rosoideae incertae sedis</taxon>
        <taxon>Rubus</taxon>
    </lineage>
</organism>
<dbReference type="Proteomes" id="UP001457282">
    <property type="component" value="Unassembled WGS sequence"/>
</dbReference>
<sequence length="240" mass="26271">MGCVQAKPERRGPADCKDDKDLQALDDDLNASAEEVVRSTGLERFKRCLNHLMHSDEKIVKVILSCKKQILEAEGKEASMVMTANEKLLDRFLINEYFNNSLQTLQLCRLELQDFIDSAREIHSCITGRKCDLHRYVVWCLFAPSAASMAAPTVSSALTAHPCVAGVVAGGAVVYASSVLQVGQHWLLTLIEGYESTLEAHKGVIMSMEAGTGDAIKELGDIMYQVNKVIAKGDDPSCPI</sequence>
<accession>A0AAW1Y3R4</accession>
<dbReference type="EMBL" id="JBEDUW010000002">
    <property type="protein sequence ID" value="KAK9942362.1"/>
    <property type="molecule type" value="Genomic_DNA"/>
</dbReference>
<comment type="caution">
    <text evidence="1">The sequence shown here is derived from an EMBL/GenBank/DDBJ whole genome shotgun (WGS) entry which is preliminary data.</text>
</comment>
<reference evidence="1 2" key="1">
    <citation type="journal article" date="2023" name="G3 (Bethesda)">
        <title>A chromosome-length genome assembly and annotation of blackberry (Rubus argutus, cv. 'Hillquist').</title>
        <authorList>
            <person name="Bruna T."/>
            <person name="Aryal R."/>
            <person name="Dudchenko O."/>
            <person name="Sargent D.J."/>
            <person name="Mead D."/>
            <person name="Buti M."/>
            <person name="Cavallini A."/>
            <person name="Hytonen T."/>
            <person name="Andres J."/>
            <person name="Pham M."/>
            <person name="Weisz D."/>
            <person name="Mascagni F."/>
            <person name="Usai G."/>
            <person name="Natali L."/>
            <person name="Bassil N."/>
            <person name="Fernandez G.E."/>
            <person name="Lomsadze A."/>
            <person name="Armour M."/>
            <person name="Olukolu B."/>
            <person name="Poorten T."/>
            <person name="Britton C."/>
            <person name="Davik J."/>
            <person name="Ashrafi H."/>
            <person name="Aiden E.L."/>
            <person name="Borodovsky M."/>
            <person name="Worthington M."/>
        </authorList>
    </citation>
    <scope>NUCLEOTIDE SEQUENCE [LARGE SCALE GENOMIC DNA]</scope>
    <source>
        <strain evidence="1">PI 553951</strain>
    </source>
</reference>
<protein>
    <submittedName>
        <fullName evidence="1">Uncharacterized protein</fullName>
    </submittedName>
</protein>
<evidence type="ECO:0000313" key="2">
    <source>
        <dbReference type="Proteomes" id="UP001457282"/>
    </source>
</evidence>